<proteinExistence type="predicted"/>
<dbReference type="InParanoid" id="A0A3P8UY24"/>
<evidence type="ECO:0000313" key="2">
    <source>
        <dbReference type="Proteomes" id="UP000265120"/>
    </source>
</evidence>
<reference evidence="1 2" key="1">
    <citation type="journal article" date="2014" name="Nat. Genet.">
        <title>Whole-genome sequence of a flatfish provides insights into ZW sex chromosome evolution and adaptation to a benthic lifestyle.</title>
        <authorList>
            <person name="Chen S."/>
            <person name="Zhang G."/>
            <person name="Shao C."/>
            <person name="Huang Q."/>
            <person name="Liu G."/>
            <person name="Zhang P."/>
            <person name="Song W."/>
            <person name="An N."/>
            <person name="Chalopin D."/>
            <person name="Volff J.N."/>
            <person name="Hong Y."/>
            <person name="Li Q."/>
            <person name="Sha Z."/>
            <person name="Zhou H."/>
            <person name="Xie M."/>
            <person name="Yu Q."/>
            <person name="Liu Y."/>
            <person name="Xiang H."/>
            <person name="Wang N."/>
            <person name="Wu K."/>
            <person name="Yang C."/>
            <person name="Zhou Q."/>
            <person name="Liao X."/>
            <person name="Yang L."/>
            <person name="Hu Q."/>
            <person name="Zhang J."/>
            <person name="Meng L."/>
            <person name="Jin L."/>
            <person name="Tian Y."/>
            <person name="Lian J."/>
            <person name="Yang J."/>
            <person name="Miao G."/>
            <person name="Liu S."/>
            <person name="Liang Z."/>
            <person name="Yan F."/>
            <person name="Li Y."/>
            <person name="Sun B."/>
            <person name="Zhang H."/>
            <person name="Zhang J."/>
            <person name="Zhu Y."/>
            <person name="Du M."/>
            <person name="Zhao Y."/>
            <person name="Schartl M."/>
            <person name="Tang Q."/>
            <person name="Wang J."/>
        </authorList>
    </citation>
    <scope>NUCLEOTIDE SEQUENCE</scope>
</reference>
<dbReference type="AlphaFoldDB" id="A0A3P8UY24"/>
<keyword evidence="2" id="KW-1185">Reference proteome</keyword>
<accession>A0A3P8UY24</accession>
<reference evidence="1" key="3">
    <citation type="submission" date="2025-09" db="UniProtKB">
        <authorList>
            <consortium name="Ensembl"/>
        </authorList>
    </citation>
    <scope>IDENTIFICATION</scope>
</reference>
<protein>
    <submittedName>
        <fullName evidence="1">Uncharacterized protein</fullName>
    </submittedName>
</protein>
<dbReference type="GeneTree" id="ENSGT01150000287299"/>
<dbReference type="Ensembl" id="ENSCSET00000005736.1">
    <property type="protein sequence ID" value="ENSCSEP00000005676.1"/>
    <property type="gene ID" value="ENSCSEG00000003661.1"/>
</dbReference>
<dbReference type="OMA" id="LMWTDSL"/>
<name>A0A3P8UY24_CYNSE</name>
<sequence length="115" mass="12649">MLCPARAGLDKALMTLLRASSLTPVLPVFPARSDPARSIRRSLEVRTDLTEELSLWQHCRLERSFIPVMAICRSVLPVCRTLRSSSAELMTISLAPITTGNTHNHTTVGVLTPLI</sequence>
<evidence type="ECO:0000313" key="1">
    <source>
        <dbReference type="Ensembl" id="ENSCSEP00000005676.1"/>
    </source>
</evidence>
<dbReference type="Proteomes" id="UP000265120">
    <property type="component" value="Chromosome 10"/>
</dbReference>
<organism evidence="1 2">
    <name type="scientific">Cynoglossus semilaevis</name>
    <name type="common">Tongue sole</name>
    <dbReference type="NCBI Taxonomy" id="244447"/>
    <lineage>
        <taxon>Eukaryota</taxon>
        <taxon>Metazoa</taxon>
        <taxon>Chordata</taxon>
        <taxon>Craniata</taxon>
        <taxon>Vertebrata</taxon>
        <taxon>Euteleostomi</taxon>
        <taxon>Actinopterygii</taxon>
        <taxon>Neopterygii</taxon>
        <taxon>Teleostei</taxon>
        <taxon>Neoteleostei</taxon>
        <taxon>Acanthomorphata</taxon>
        <taxon>Carangaria</taxon>
        <taxon>Pleuronectiformes</taxon>
        <taxon>Pleuronectoidei</taxon>
        <taxon>Cynoglossidae</taxon>
        <taxon>Cynoglossinae</taxon>
        <taxon>Cynoglossus</taxon>
    </lineage>
</organism>
<reference evidence="1" key="2">
    <citation type="submission" date="2025-08" db="UniProtKB">
        <authorList>
            <consortium name="Ensembl"/>
        </authorList>
    </citation>
    <scope>IDENTIFICATION</scope>
</reference>